<dbReference type="Proteomes" id="UP001190700">
    <property type="component" value="Unassembled WGS sequence"/>
</dbReference>
<comment type="caution">
    <text evidence="4">Lacks conserved residue(s) required for the propagation of feature annotation.</text>
</comment>
<dbReference type="InterPro" id="IPR050969">
    <property type="entry name" value="Dev_Signal_Modulators"/>
</dbReference>
<keyword evidence="2 4" id="KW-1015">Disulfide bond</keyword>
<keyword evidence="6" id="KW-1133">Transmembrane helix</keyword>
<feature type="disulfide bond" evidence="4">
    <location>
        <begin position="290"/>
        <end position="300"/>
    </location>
</feature>
<keyword evidence="6" id="KW-0812">Transmembrane</keyword>
<dbReference type="FunFam" id="2.10.25.10:FF:000001">
    <property type="entry name" value="Tenascin C"/>
    <property type="match status" value="1"/>
</dbReference>
<keyword evidence="6" id="KW-0472">Membrane</keyword>
<sequence length="873" mass="94729">MAPLYVGSTEAGHIRDNSWRYYYLNVPQIDAGVRFKLAPGGGPAASSDGTAVVDTSEGLVLYVRRSTPPNEDTHDAACGVGNPENCVPSPAGSAPPELNPVVNIPSPGGFSWWLGIQNLGSDSHYRLTAEYTITPCPADCSDNGECVRGRCYCNAGYTGEDCSMKEQTRYTALKFKEYTQGYVGASAWRYYYVNTDRKSAALVVELEVPRSGTHGSPTPPLWLHLNRSDPPTEARSHKQLEIRAGEGKDVSTRARLVIERPGSFSWWIGVRGDHTAGGSYSLRALNVYPCLHDCAHAGQCERDSGSCFCQPGAGGIDCATADSDTSALTFGQTVRRLVSSGSWRYHLIEVPPSAIGGELQMELEQRCLPDDEISGHNFSGLGLFLAENEKPTEDRHAIGDHKHFGGKSTVSTMVLPATTELQRNRLPSRWWVGVYAPPGSCTGYVLSANFLKNCPSGCHAQGDCENGECRCHPGFRGHDCLELDAPDPLPLLSERYHQLRFPPPEWRVLSIKVPMSPLVSLLAAEVHSLEATPGGGCTSLEVYLRSEQLPTVTQFHARALEPTGGALASDCTYSLRQKQPRPGEWFMAVRRHRDVHRISSPTVGGQELHVGVHVELVMECAPACSAFGACINGTCVCQEGHTGKDCGTLVLVAPPVAPQAAAQPWRWSWNALVREVVRVMKSELSHGGWLDFEQMVQDTMVIACLVVLAIVMALACWQLLCRKTGCETSVLGTGSMYLPLLSPTPGGAGLMRSASWKVLPSVIISPRPITISPGSKPGNNPQLDIRTSLELQHQNRDRPLSPNILREPPEEGDLPVPVGAFRPPAMGDMRHRRVNSWGTPLDTVQRAYSLGNMLDSGLLLSRNHSGGGMGHEH</sequence>
<dbReference type="PROSITE" id="PS01186">
    <property type="entry name" value="EGF_2"/>
    <property type="match status" value="2"/>
</dbReference>
<evidence type="ECO:0000256" key="1">
    <source>
        <dbReference type="ARBA" id="ARBA00022729"/>
    </source>
</evidence>
<dbReference type="EMBL" id="LGRX02002096">
    <property type="protein sequence ID" value="KAK3284896.1"/>
    <property type="molecule type" value="Genomic_DNA"/>
</dbReference>
<dbReference type="SMART" id="SM00181">
    <property type="entry name" value="EGF"/>
    <property type="match status" value="4"/>
</dbReference>
<evidence type="ECO:0000256" key="4">
    <source>
        <dbReference type="PROSITE-ProRule" id="PRU00076"/>
    </source>
</evidence>
<evidence type="ECO:0000256" key="6">
    <source>
        <dbReference type="SAM" id="Phobius"/>
    </source>
</evidence>
<evidence type="ECO:0000256" key="2">
    <source>
        <dbReference type="ARBA" id="ARBA00023157"/>
    </source>
</evidence>
<feature type="disulfide bond" evidence="4">
    <location>
        <begin position="309"/>
        <end position="318"/>
    </location>
</feature>
<feature type="region of interest" description="Disordered" evidence="5">
    <location>
        <begin position="790"/>
        <end position="817"/>
    </location>
</feature>
<comment type="caution">
    <text evidence="8">The sequence shown here is derived from an EMBL/GenBank/DDBJ whole genome shotgun (WGS) entry which is preliminary data.</text>
</comment>
<evidence type="ECO:0000259" key="7">
    <source>
        <dbReference type="PROSITE" id="PS50026"/>
    </source>
</evidence>
<dbReference type="PROSITE" id="PS50026">
    <property type="entry name" value="EGF_3"/>
    <property type="match status" value="1"/>
</dbReference>
<protein>
    <recommendedName>
        <fullName evidence="7">EGF-like domain-containing protein</fullName>
    </recommendedName>
</protein>
<dbReference type="CDD" id="cd00054">
    <property type="entry name" value="EGF_CA"/>
    <property type="match status" value="1"/>
</dbReference>
<dbReference type="InterPro" id="IPR000742">
    <property type="entry name" value="EGF"/>
</dbReference>
<organism evidence="8 9">
    <name type="scientific">Cymbomonas tetramitiformis</name>
    <dbReference type="NCBI Taxonomy" id="36881"/>
    <lineage>
        <taxon>Eukaryota</taxon>
        <taxon>Viridiplantae</taxon>
        <taxon>Chlorophyta</taxon>
        <taxon>Pyramimonadophyceae</taxon>
        <taxon>Pyramimonadales</taxon>
        <taxon>Pyramimonadaceae</taxon>
        <taxon>Cymbomonas</taxon>
    </lineage>
</organism>
<dbReference type="AlphaFoldDB" id="A0AAE0LGU6"/>
<evidence type="ECO:0000313" key="8">
    <source>
        <dbReference type="EMBL" id="KAK3284896.1"/>
    </source>
</evidence>
<dbReference type="PANTHER" id="PTHR14949">
    <property type="entry name" value="EGF-LIKE-DOMAIN, MULTIPLE 7, 8"/>
    <property type="match status" value="1"/>
</dbReference>
<keyword evidence="1" id="KW-0732">Signal</keyword>
<evidence type="ECO:0000313" key="9">
    <source>
        <dbReference type="Proteomes" id="UP001190700"/>
    </source>
</evidence>
<dbReference type="PROSITE" id="PS00022">
    <property type="entry name" value="EGF_1"/>
    <property type="match status" value="4"/>
</dbReference>
<gene>
    <name evidence="8" type="ORF">CYMTET_7472</name>
</gene>
<name>A0AAE0LGU6_9CHLO</name>
<reference evidence="8 9" key="1">
    <citation type="journal article" date="2015" name="Genome Biol. Evol.">
        <title>Comparative Genomics of a Bacterivorous Green Alga Reveals Evolutionary Causalities and Consequences of Phago-Mixotrophic Mode of Nutrition.</title>
        <authorList>
            <person name="Burns J.A."/>
            <person name="Paasch A."/>
            <person name="Narechania A."/>
            <person name="Kim E."/>
        </authorList>
    </citation>
    <scope>NUCLEOTIDE SEQUENCE [LARGE SCALE GENOMIC DNA]</scope>
    <source>
        <strain evidence="8 9">PLY_AMNH</strain>
    </source>
</reference>
<keyword evidence="4" id="KW-0245">EGF-like domain</keyword>
<dbReference type="Gene3D" id="2.60.120.260">
    <property type="entry name" value="Galactose-binding domain-like"/>
    <property type="match status" value="3"/>
</dbReference>
<feature type="transmembrane region" description="Helical" evidence="6">
    <location>
        <begin position="700"/>
        <end position="720"/>
    </location>
</feature>
<proteinExistence type="predicted"/>
<feature type="domain" description="EGF-like" evidence="7">
    <location>
        <begin position="286"/>
        <end position="319"/>
    </location>
</feature>
<evidence type="ECO:0000256" key="5">
    <source>
        <dbReference type="SAM" id="MobiDB-lite"/>
    </source>
</evidence>
<evidence type="ECO:0000256" key="3">
    <source>
        <dbReference type="ARBA" id="ARBA00023180"/>
    </source>
</evidence>
<accession>A0AAE0LGU6</accession>
<dbReference type="PANTHER" id="PTHR14949:SF56">
    <property type="entry name" value="EGF-LIKE-DOMAIN, MULTIPLE 7"/>
    <property type="match status" value="1"/>
</dbReference>
<dbReference type="PRINTS" id="PR00011">
    <property type="entry name" value="EGFLAMININ"/>
</dbReference>
<keyword evidence="9" id="KW-1185">Reference proteome</keyword>
<keyword evidence="3" id="KW-0325">Glycoprotein</keyword>
<dbReference type="Pfam" id="PF23106">
    <property type="entry name" value="EGF_Teneurin"/>
    <property type="match status" value="1"/>
</dbReference>